<dbReference type="InterPro" id="IPR003593">
    <property type="entry name" value="AAA+_ATPase"/>
</dbReference>
<dbReference type="RefSeq" id="WP_344877472.1">
    <property type="nucleotide sequence ID" value="NZ_BAAAZP010000057.1"/>
</dbReference>
<dbReference type="CDD" id="cd03215">
    <property type="entry name" value="ABC_Carb_Monos_II"/>
    <property type="match status" value="1"/>
</dbReference>
<feature type="domain" description="ABC transporter" evidence="5">
    <location>
        <begin position="253"/>
        <end position="506"/>
    </location>
</feature>
<dbReference type="GO" id="GO:0005524">
    <property type="term" value="F:ATP binding"/>
    <property type="evidence" value="ECO:0007669"/>
    <property type="project" value="UniProtKB-KW"/>
</dbReference>
<sequence>MNTLLEMTGVRKRYGGVQALDGASLTAARGEVHALLGPNGSGKSTLDKTLAGTVVPDSAEIRIDGAAARIRGPRDAHALGVAAVYQQLSIVGDLTVTQNVVLGLEPARRLGFLDHRAARDRAAGALERFTAAFSGRLPLDRPAGSLDPGEQQIVEVAKALAREPRILVLDEATASLHKEQVEVLFDVVRELRAAGVLVVFTSHRLDEVFALCDRATVLRNGRTVGTVELAATDEDELVRLMVGDAPHRVPRPARARAVADPTSSPAAALEVRGLTTDRLRDVGFAVRAGEVLGLGGLQGQGQSELLLALFGAARVTAGEALLDGRPLPLSSPARAARAGVALVPGDRGRQGMFAPRPIQENLSLASMHRRARAKLALSAAAERHAARSMVERLQIKIGSLTDPVSTLSGGNQQKVVIGKWLLDRPRVVLLDDPTKGVDVAAKEEIYAIVRGLADDGAVVILNSSDNRELTELSDRVLVLFEGAVAEELSAEAITESRLVSSALRLAPGESL</sequence>
<dbReference type="CDD" id="cd03216">
    <property type="entry name" value="ABC_Carb_Monos_I"/>
    <property type="match status" value="1"/>
</dbReference>
<evidence type="ECO:0000313" key="7">
    <source>
        <dbReference type="Proteomes" id="UP001500902"/>
    </source>
</evidence>
<protein>
    <submittedName>
        <fullName evidence="6">Sugar ABC transporter ATP-binding protein</fullName>
    </submittedName>
</protein>
<comment type="caution">
    <text evidence="6">The sequence shown here is derived from an EMBL/GenBank/DDBJ whole genome shotgun (WGS) entry which is preliminary data.</text>
</comment>
<evidence type="ECO:0000313" key="6">
    <source>
        <dbReference type="EMBL" id="GAA3664699.1"/>
    </source>
</evidence>
<dbReference type="InterPro" id="IPR017871">
    <property type="entry name" value="ABC_transporter-like_CS"/>
</dbReference>
<evidence type="ECO:0000256" key="1">
    <source>
        <dbReference type="ARBA" id="ARBA00022448"/>
    </source>
</evidence>
<dbReference type="SUPFAM" id="SSF52540">
    <property type="entry name" value="P-loop containing nucleoside triphosphate hydrolases"/>
    <property type="match status" value="2"/>
</dbReference>
<feature type="domain" description="ABC transporter" evidence="5">
    <location>
        <begin position="5"/>
        <end position="245"/>
    </location>
</feature>
<dbReference type="PANTHER" id="PTHR43790">
    <property type="entry name" value="CARBOHYDRATE TRANSPORT ATP-BINDING PROTEIN MG119-RELATED"/>
    <property type="match status" value="1"/>
</dbReference>
<dbReference type="PANTHER" id="PTHR43790:SF9">
    <property type="entry name" value="GALACTOFURANOSE TRANSPORTER ATP-BINDING PROTEIN YTFR"/>
    <property type="match status" value="1"/>
</dbReference>
<keyword evidence="1" id="KW-0813">Transport</keyword>
<dbReference type="SMART" id="SM00382">
    <property type="entry name" value="AAA"/>
    <property type="match status" value="2"/>
</dbReference>
<name>A0ABP7BPC2_9ACTN</name>
<keyword evidence="7" id="KW-1185">Reference proteome</keyword>
<keyword evidence="2" id="KW-0677">Repeat</keyword>
<gene>
    <name evidence="6" type="ORF">GCM10022224_031090</name>
</gene>
<dbReference type="Pfam" id="PF00005">
    <property type="entry name" value="ABC_tran"/>
    <property type="match status" value="2"/>
</dbReference>
<evidence type="ECO:0000259" key="5">
    <source>
        <dbReference type="PROSITE" id="PS50893"/>
    </source>
</evidence>
<evidence type="ECO:0000256" key="2">
    <source>
        <dbReference type="ARBA" id="ARBA00022737"/>
    </source>
</evidence>
<keyword evidence="3" id="KW-0547">Nucleotide-binding</keyword>
<evidence type="ECO:0000256" key="3">
    <source>
        <dbReference type="ARBA" id="ARBA00022741"/>
    </source>
</evidence>
<proteinExistence type="predicted"/>
<dbReference type="PROSITE" id="PS50893">
    <property type="entry name" value="ABC_TRANSPORTER_2"/>
    <property type="match status" value="2"/>
</dbReference>
<accession>A0ABP7BPC2</accession>
<organism evidence="6 7">
    <name type="scientific">Nonomuraea antimicrobica</name>
    <dbReference type="NCBI Taxonomy" id="561173"/>
    <lineage>
        <taxon>Bacteria</taxon>
        <taxon>Bacillati</taxon>
        <taxon>Actinomycetota</taxon>
        <taxon>Actinomycetes</taxon>
        <taxon>Streptosporangiales</taxon>
        <taxon>Streptosporangiaceae</taxon>
        <taxon>Nonomuraea</taxon>
    </lineage>
</organism>
<dbReference type="PROSITE" id="PS00211">
    <property type="entry name" value="ABC_TRANSPORTER_1"/>
    <property type="match status" value="1"/>
</dbReference>
<reference evidence="7" key="1">
    <citation type="journal article" date="2019" name="Int. J. Syst. Evol. Microbiol.">
        <title>The Global Catalogue of Microorganisms (GCM) 10K type strain sequencing project: providing services to taxonomists for standard genome sequencing and annotation.</title>
        <authorList>
            <consortium name="The Broad Institute Genomics Platform"/>
            <consortium name="The Broad Institute Genome Sequencing Center for Infectious Disease"/>
            <person name="Wu L."/>
            <person name="Ma J."/>
        </authorList>
    </citation>
    <scope>NUCLEOTIDE SEQUENCE [LARGE SCALE GENOMIC DNA]</scope>
    <source>
        <strain evidence="7">JCM 16904</strain>
    </source>
</reference>
<keyword evidence="4 6" id="KW-0067">ATP-binding</keyword>
<dbReference type="InterPro" id="IPR027417">
    <property type="entry name" value="P-loop_NTPase"/>
</dbReference>
<dbReference type="Gene3D" id="3.40.50.300">
    <property type="entry name" value="P-loop containing nucleotide triphosphate hydrolases"/>
    <property type="match status" value="2"/>
</dbReference>
<dbReference type="InterPro" id="IPR050107">
    <property type="entry name" value="ABC_carbohydrate_import_ATPase"/>
</dbReference>
<evidence type="ECO:0000256" key="4">
    <source>
        <dbReference type="ARBA" id="ARBA00022840"/>
    </source>
</evidence>
<dbReference type="InterPro" id="IPR003439">
    <property type="entry name" value="ABC_transporter-like_ATP-bd"/>
</dbReference>
<dbReference type="EMBL" id="BAAAZP010000057">
    <property type="protein sequence ID" value="GAA3664699.1"/>
    <property type="molecule type" value="Genomic_DNA"/>
</dbReference>
<dbReference type="Proteomes" id="UP001500902">
    <property type="component" value="Unassembled WGS sequence"/>
</dbReference>